<proteinExistence type="predicted"/>
<evidence type="ECO:0000313" key="1">
    <source>
        <dbReference type="EMBL" id="ETJ43854.1"/>
    </source>
</evidence>
<dbReference type="EMBL" id="AZMM01002118">
    <property type="protein sequence ID" value="ETJ43854.1"/>
    <property type="molecule type" value="Genomic_DNA"/>
</dbReference>
<name>W1YRS0_9ZZZZ</name>
<gene>
    <name evidence="1" type="ORF">Q604_UNBC02118G0001</name>
</gene>
<protein>
    <submittedName>
        <fullName evidence="1">Uncharacterized protein</fullName>
    </submittedName>
</protein>
<reference evidence="1" key="1">
    <citation type="submission" date="2013-12" db="EMBL/GenBank/DDBJ databases">
        <title>A Varibaculum cambriense genome reconstructed from a premature infant gut community with otherwise low bacterial novelty that shifts toward anaerobic metabolism during the third week of life.</title>
        <authorList>
            <person name="Brown C.T."/>
            <person name="Sharon I."/>
            <person name="Thomas B.C."/>
            <person name="Castelle C.J."/>
            <person name="Morowitz M.J."/>
            <person name="Banfield J.F."/>
        </authorList>
    </citation>
    <scope>NUCLEOTIDE SEQUENCE</scope>
</reference>
<comment type="caution">
    <text evidence="1">The sequence shown here is derived from an EMBL/GenBank/DDBJ whole genome shotgun (WGS) entry which is preliminary data.</text>
</comment>
<accession>W1YRS0</accession>
<sequence length="22" mass="2433">RVPVARLEAGRAAIFYPSSQED</sequence>
<feature type="non-terminal residue" evidence="1">
    <location>
        <position position="1"/>
    </location>
</feature>
<dbReference type="AlphaFoldDB" id="W1YRS0"/>
<organism evidence="1">
    <name type="scientific">human gut metagenome</name>
    <dbReference type="NCBI Taxonomy" id="408170"/>
    <lineage>
        <taxon>unclassified sequences</taxon>
        <taxon>metagenomes</taxon>
        <taxon>organismal metagenomes</taxon>
    </lineage>
</organism>